<dbReference type="Proteomes" id="UP000184512">
    <property type="component" value="Unassembled WGS sequence"/>
</dbReference>
<reference evidence="1 2" key="1">
    <citation type="submission" date="2016-11" db="EMBL/GenBank/DDBJ databases">
        <authorList>
            <person name="Jaros S."/>
            <person name="Januszkiewicz K."/>
            <person name="Wedrychowicz H."/>
        </authorList>
    </citation>
    <scope>NUCLEOTIDE SEQUENCE [LARGE SCALE GENOMIC DNA]</scope>
    <source>
        <strain evidence="1 2">DSM 12906</strain>
    </source>
</reference>
<accession>A0A1M6DWS4</accession>
<dbReference type="STRING" id="1123357.SAMN02745244_01036"/>
<evidence type="ECO:0000313" key="1">
    <source>
        <dbReference type="EMBL" id="SHI77580.1"/>
    </source>
</evidence>
<keyword evidence="2" id="KW-1185">Reference proteome</keyword>
<protein>
    <submittedName>
        <fullName evidence="1">Uncharacterized protein</fullName>
    </submittedName>
</protein>
<name>A0A1M6DWS4_9ACTN</name>
<organism evidence="1 2">
    <name type="scientific">Tessaracoccus bendigoensis DSM 12906</name>
    <dbReference type="NCBI Taxonomy" id="1123357"/>
    <lineage>
        <taxon>Bacteria</taxon>
        <taxon>Bacillati</taxon>
        <taxon>Actinomycetota</taxon>
        <taxon>Actinomycetes</taxon>
        <taxon>Propionibacteriales</taxon>
        <taxon>Propionibacteriaceae</taxon>
        <taxon>Tessaracoccus</taxon>
    </lineage>
</organism>
<sequence>MGDIQFGRPVEDQELAAFHGGQCTVTIDKDGKVTTSGDCKDVVIKGR</sequence>
<proteinExistence type="predicted"/>
<dbReference type="RefSeq" id="WP_175558247.1">
    <property type="nucleotide sequence ID" value="NZ_FQZG01000014.1"/>
</dbReference>
<dbReference type="AlphaFoldDB" id="A0A1M6DWS4"/>
<dbReference type="EMBL" id="FQZG01000014">
    <property type="protein sequence ID" value="SHI77580.1"/>
    <property type="molecule type" value="Genomic_DNA"/>
</dbReference>
<evidence type="ECO:0000313" key="2">
    <source>
        <dbReference type="Proteomes" id="UP000184512"/>
    </source>
</evidence>
<gene>
    <name evidence="1" type="ORF">SAMN02745244_01036</name>
</gene>